<dbReference type="AlphaFoldDB" id="C5B7X3"/>
<organism evidence="1 2">
    <name type="scientific">Edwardsiella ictaluri (strain 93-146)</name>
    <dbReference type="NCBI Taxonomy" id="634503"/>
    <lineage>
        <taxon>Bacteria</taxon>
        <taxon>Pseudomonadati</taxon>
        <taxon>Pseudomonadota</taxon>
        <taxon>Gammaproteobacteria</taxon>
        <taxon>Enterobacterales</taxon>
        <taxon>Hafniaceae</taxon>
        <taxon>Edwardsiella</taxon>
    </lineage>
</organism>
<protein>
    <submittedName>
        <fullName evidence="1">Uncharacterized protein</fullName>
    </submittedName>
</protein>
<dbReference type="Proteomes" id="UP000001485">
    <property type="component" value="Chromosome"/>
</dbReference>
<dbReference type="HOGENOM" id="CLU_3327315_0_0_6"/>
<proteinExistence type="predicted"/>
<reference evidence="2" key="1">
    <citation type="submission" date="2009-03" db="EMBL/GenBank/DDBJ databases">
        <title>Complete genome sequence of Edwardsiella ictaluri 93-146.</title>
        <authorList>
            <person name="Williams M.L."/>
            <person name="Gillaspy A.F."/>
            <person name="Dyer D.W."/>
            <person name="Thune R.L."/>
            <person name="Waldbieser G.C."/>
            <person name="Schuster S.C."/>
            <person name="Gipson J."/>
            <person name="Zaitshik J."/>
            <person name="Landry C."/>
            <person name="Lawrence M.L."/>
        </authorList>
    </citation>
    <scope>NUCLEOTIDE SEQUENCE [LARGE SCALE GENOMIC DNA]</scope>
    <source>
        <strain evidence="2">93-146</strain>
    </source>
</reference>
<evidence type="ECO:0000313" key="1">
    <source>
        <dbReference type="EMBL" id="ACR68709.1"/>
    </source>
</evidence>
<dbReference type="KEGG" id="eic:NT01EI_1523"/>
<reference evidence="1 2" key="2">
    <citation type="journal article" date="2012" name="J. Bacteriol.">
        <title>Genome Sequence of Edwardsiella ictaluri 93-146, a Strain Associated with a Natural Channel Catfish Outbreak of Enteric Septicemia of Catfish.</title>
        <authorList>
            <person name="Williams M.L."/>
            <person name="Gillaspy A.F."/>
            <person name="Dyer D.W."/>
            <person name="Thune R.L."/>
            <person name="Waldbieser G.C."/>
            <person name="Schuster S.C."/>
            <person name="Gipson J."/>
            <person name="Zaitshik J."/>
            <person name="Landry C."/>
            <person name="Banes M.M."/>
            <person name="Lawrence M.L."/>
        </authorList>
    </citation>
    <scope>NUCLEOTIDE SEQUENCE [LARGE SCALE GENOMIC DNA]</scope>
    <source>
        <strain evidence="1 2">93-146</strain>
    </source>
</reference>
<dbReference type="EMBL" id="CP001600">
    <property type="protein sequence ID" value="ACR68709.1"/>
    <property type="molecule type" value="Genomic_DNA"/>
</dbReference>
<evidence type="ECO:0000313" key="2">
    <source>
        <dbReference type="Proteomes" id="UP000001485"/>
    </source>
</evidence>
<accession>C5B7X3</accession>
<name>C5B7X3_EDWI9</name>
<gene>
    <name evidence="1" type="ordered locus">NT01EI_1523</name>
</gene>
<sequence length="38" mass="4653">MGIFVMLNGVSRLFILRLFDGLFWRNECEILKIKIYRF</sequence>